<keyword evidence="7 9" id="KW-0378">Hydrolase</keyword>
<comment type="similarity">
    <text evidence="4 7">Belongs to the glucosamine/galactosamine-6-phosphate isomerase family. 6-phosphogluconolactonase subfamily.</text>
</comment>
<dbReference type="EMBL" id="JACGWX010000001">
    <property type="protein sequence ID" value="MBA8847127.1"/>
    <property type="molecule type" value="Genomic_DNA"/>
</dbReference>
<evidence type="ECO:0000313" key="10">
    <source>
        <dbReference type="Proteomes" id="UP000585905"/>
    </source>
</evidence>
<accession>A0A839E6H9</accession>
<comment type="caution">
    <text evidence="9">The sequence shown here is derived from an EMBL/GenBank/DDBJ whole genome shotgun (WGS) entry which is preliminary data.</text>
</comment>
<evidence type="ECO:0000256" key="1">
    <source>
        <dbReference type="ARBA" id="ARBA00000832"/>
    </source>
</evidence>
<evidence type="ECO:0000256" key="3">
    <source>
        <dbReference type="ARBA" id="ARBA00004961"/>
    </source>
</evidence>
<dbReference type="PANTHER" id="PTHR11054">
    <property type="entry name" value="6-PHOSPHOGLUCONOLACTONASE"/>
    <property type="match status" value="1"/>
</dbReference>
<feature type="domain" description="Glucosamine/galactosamine-6-phosphate isomerase" evidence="8">
    <location>
        <begin position="11"/>
        <end position="235"/>
    </location>
</feature>
<organism evidence="9 10">
    <name type="scientific">Microcella alkalica</name>
    <dbReference type="NCBI Taxonomy" id="355930"/>
    <lineage>
        <taxon>Bacteria</taxon>
        <taxon>Bacillati</taxon>
        <taxon>Actinomycetota</taxon>
        <taxon>Actinomycetes</taxon>
        <taxon>Micrococcales</taxon>
        <taxon>Microbacteriaceae</taxon>
        <taxon>Microcella</taxon>
    </lineage>
</organism>
<dbReference type="GO" id="GO:0017057">
    <property type="term" value="F:6-phosphogluconolactonase activity"/>
    <property type="evidence" value="ECO:0007669"/>
    <property type="project" value="UniProtKB-UniRule"/>
</dbReference>
<dbReference type="AlphaFoldDB" id="A0A839E6H9"/>
<reference evidence="9 10" key="1">
    <citation type="submission" date="2020-07" db="EMBL/GenBank/DDBJ databases">
        <title>Sequencing the genomes of 1000 actinobacteria strains.</title>
        <authorList>
            <person name="Klenk H.-P."/>
        </authorList>
    </citation>
    <scope>NUCLEOTIDE SEQUENCE [LARGE SCALE GENOMIC DNA]</scope>
    <source>
        <strain evidence="9 10">DSM 19663</strain>
    </source>
</reference>
<sequence length="272" mass="29073">MTTDRRVLVHPDRAALAASVAARFLTKVIDLIEDEGEAHIVLTGGSVGIEVLDAIAGSPARNSIDWSRVHVWWGDERWLPRDDDERNEKQAREALLDHVPVDEAKVHPFPASDAGLSLEEAAAAYEAELRAAAREGEKHPVFAITFLGVGPDGHIASLFPERDGPTVTTIGVIAVHDSPKPPPERLSLTLPLINTSERIWLVLAGGDKAPALGLALAGASPADVPVAGVLGRKRTVFFIDQAASAEVPEALVMPTSYWTGAMDQKDWMPGGS</sequence>
<dbReference type="PANTHER" id="PTHR11054:SF0">
    <property type="entry name" value="6-PHOSPHOGLUCONOLACTONASE"/>
    <property type="match status" value="1"/>
</dbReference>
<dbReference type="RefSeq" id="WP_182489941.1">
    <property type="nucleotide sequence ID" value="NZ_BAAAOV010000007.1"/>
</dbReference>
<dbReference type="EC" id="3.1.1.31" evidence="5 7"/>
<keyword evidence="10" id="KW-1185">Reference proteome</keyword>
<dbReference type="GO" id="GO:0006098">
    <property type="term" value="P:pentose-phosphate shunt"/>
    <property type="evidence" value="ECO:0007669"/>
    <property type="project" value="UniProtKB-UniPathway"/>
</dbReference>
<dbReference type="UniPathway" id="UPA00115">
    <property type="reaction ID" value="UER00409"/>
</dbReference>
<dbReference type="InterPro" id="IPR005900">
    <property type="entry name" value="6-phosphogluconolactonase_DevB"/>
</dbReference>
<dbReference type="Gene3D" id="3.40.50.1360">
    <property type="match status" value="1"/>
</dbReference>
<evidence type="ECO:0000256" key="4">
    <source>
        <dbReference type="ARBA" id="ARBA00010662"/>
    </source>
</evidence>
<dbReference type="CDD" id="cd01400">
    <property type="entry name" value="6PGL"/>
    <property type="match status" value="1"/>
</dbReference>
<dbReference type="Pfam" id="PF01182">
    <property type="entry name" value="Glucosamine_iso"/>
    <property type="match status" value="1"/>
</dbReference>
<comment type="function">
    <text evidence="2 7">Hydrolysis of 6-phosphogluconolactone to 6-phosphogluconate.</text>
</comment>
<evidence type="ECO:0000256" key="5">
    <source>
        <dbReference type="ARBA" id="ARBA00013198"/>
    </source>
</evidence>
<evidence type="ECO:0000256" key="2">
    <source>
        <dbReference type="ARBA" id="ARBA00002681"/>
    </source>
</evidence>
<gene>
    <name evidence="7" type="primary">pgl</name>
    <name evidence="9" type="ORF">FHX53_000691</name>
</gene>
<evidence type="ECO:0000259" key="8">
    <source>
        <dbReference type="Pfam" id="PF01182"/>
    </source>
</evidence>
<protein>
    <recommendedName>
        <fullName evidence="6 7">6-phosphogluconolactonase</fullName>
        <shortName evidence="7">6PGL</shortName>
        <ecNumber evidence="5 7">3.1.1.31</ecNumber>
    </recommendedName>
</protein>
<dbReference type="InterPro" id="IPR039104">
    <property type="entry name" value="6PGL"/>
</dbReference>
<evidence type="ECO:0000313" key="9">
    <source>
        <dbReference type="EMBL" id="MBA8847127.1"/>
    </source>
</evidence>
<dbReference type="GO" id="GO:0005975">
    <property type="term" value="P:carbohydrate metabolic process"/>
    <property type="evidence" value="ECO:0007669"/>
    <property type="project" value="UniProtKB-UniRule"/>
</dbReference>
<name>A0A839E6H9_9MICO</name>
<evidence type="ECO:0000256" key="6">
    <source>
        <dbReference type="ARBA" id="ARBA00020337"/>
    </source>
</evidence>
<dbReference type="InterPro" id="IPR006148">
    <property type="entry name" value="Glc/Gal-6P_isomerase"/>
</dbReference>
<comment type="catalytic activity">
    <reaction evidence="1 7">
        <text>6-phospho-D-glucono-1,5-lactone + H2O = 6-phospho-D-gluconate + H(+)</text>
        <dbReference type="Rhea" id="RHEA:12556"/>
        <dbReference type="ChEBI" id="CHEBI:15377"/>
        <dbReference type="ChEBI" id="CHEBI:15378"/>
        <dbReference type="ChEBI" id="CHEBI:57955"/>
        <dbReference type="ChEBI" id="CHEBI:58759"/>
        <dbReference type="EC" id="3.1.1.31"/>
    </reaction>
</comment>
<comment type="pathway">
    <text evidence="3 7">Carbohydrate degradation; pentose phosphate pathway; D-ribulose 5-phosphate from D-glucose 6-phosphate (oxidative stage): step 2/3.</text>
</comment>
<proteinExistence type="inferred from homology"/>
<dbReference type="SUPFAM" id="SSF100950">
    <property type="entry name" value="NagB/RpiA/CoA transferase-like"/>
    <property type="match status" value="1"/>
</dbReference>
<dbReference type="NCBIfam" id="TIGR01198">
    <property type="entry name" value="pgl"/>
    <property type="match status" value="1"/>
</dbReference>
<evidence type="ECO:0000256" key="7">
    <source>
        <dbReference type="RuleBase" id="RU365095"/>
    </source>
</evidence>
<dbReference type="Proteomes" id="UP000585905">
    <property type="component" value="Unassembled WGS sequence"/>
</dbReference>
<dbReference type="InterPro" id="IPR037171">
    <property type="entry name" value="NagB/RpiA_transferase-like"/>
</dbReference>